<comment type="similarity">
    <text evidence="4 19">Belongs to the CobS family.</text>
</comment>
<organism evidence="20 21">
    <name type="scientific">Anaerobranca californiensis DSM 14826</name>
    <dbReference type="NCBI Taxonomy" id="1120989"/>
    <lineage>
        <taxon>Bacteria</taxon>
        <taxon>Bacillati</taxon>
        <taxon>Bacillota</taxon>
        <taxon>Clostridia</taxon>
        <taxon>Eubacteriales</taxon>
        <taxon>Proteinivoracaceae</taxon>
        <taxon>Anaerobranca</taxon>
    </lineage>
</organism>
<keyword evidence="21" id="KW-1185">Reference proteome</keyword>
<evidence type="ECO:0000256" key="4">
    <source>
        <dbReference type="ARBA" id="ARBA00010561"/>
    </source>
</evidence>
<dbReference type="Proteomes" id="UP000243547">
    <property type="component" value="Unassembled WGS sequence"/>
</dbReference>
<keyword evidence="9 19" id="KW-0808">Transferase</keyword>
<evidence type="ECO:0000256" key="7">
    <source>
        <dbReference type="ARBA" id="ARBA00022475"/>
    </source>
</evidence>
<sequence>MKRFLLMIQFFTRIPINKGFDIKEDDFSKGVIFLPFIGLLIGLLMAGVYCIILYFGKFFAIVMALLFGSLITGALHIDGLADTCDAIFTMKSKEKMLEIMKDSRLGTYGTLAIFFDILLKISLLLSLDENYIAIAIIVAPVIGRTALTLSLYKANYPRKEGTGNLFIGKVEFLDIMLTLIISLILLFFIINLESIMFVLTAIPLAILVRKYLIRKTGGLTGDMLGAINEVNEIVALFLILLIQNWR</sequence>
<evidence type="ECO:0000313" key="20">
    <source>
        <dbReference type="EMBL" id="SHK28863.1"/>
    </source>
</evidence>
<evidence type="ECO:0000256" key="18">
    <source>
        <dbReference type="ARBA" id="ARBA00049504"/>
    </source>
</evidence>
<evidence type="ECO:0000256" key="14">
    <source>
        <dbReference type="ARBA" id="ARBA00025228"/>
    </source>
</evidence>
<dbReference type="EMBL" id="FRAI01000028">
    <property type="protein sequence ID" value="SHK28863.1"/>
    <property type="molecule type" value="Genomic_DNA"/>
</dbReference>
<reference evidence="21" key="1">
    <citation type="submission" date="2016-11" db="EMBL/GenBank/DDBJ databases">
        <authorList>
            <person name="Varghese N."/>
            <person name="Submissions S."/>
        </authorList>
    </citation>
    <scope>NUCLEOTIDE SEQUENCE [LARGE SCALE GENOMIC DNA]</scope>
    <source>
        <strain evidence="21">DSM 14826</strain>
    </source>
</reference>
<comment type="catalytic activity">
    <reaction evidence="17 19">
        <text>alpha-ribazole + adenosylcob(III)inamide-GDP = adenosylcob(III)alamin + GMP + H(+)</text>
        <dbReference type="Rhea" id="RHEA:16049"/>
        <dbReference type="ChEBI" id="CHEBI:10329"/>
        <dbReference type="ChEBI" id="CHEBI:15378"/>
        <dbReference type="ChEBI" id="CHEBI:18408"/>
        <dbReference type="ChEBI" id="CHEBI:58115"/>
        <dbReference type="ChEBI" id="CHEBI:60487"/>
        <dbReference type="EC" id="2.7.8.26"/>
    </reaction>
</comment>
<evidence type="ECO:0000256" key="19">
    <source>
        <dbReference type="HAMAP-Rule" id="MF_00719"/>
    </source>
</evidence>
<keyword evidence="8 19" id="KW-0169">Cobalamin biosynthesis</keyword>
<evidence type="ECO:0000256" key="5">
    <source>
        <dbReference type="ARBA" id="ARBA00013200"/>
    </source>
</evidence>
<feature type="transmembrane region" description="Helical" evidence="19">
    <location>
        <begin position="195"/>
        <end position="212"/>
    </location>
</feature>
<dbReference type="PANTHER" id="PTHR34148">
    <property type="entry name" value="ADENOSYLCOBINAMIDE-GDP RIBAZOLETRANSFERASE"/>
    <property type="match status" value="1"/>
</dbReference>
<dbReference type="RefSeq" id="WP_072908371.1">
    <property type="nucleotide sequence ID" value="NZ_FRAI01000028.1"/>
</dbReference>
<evidence type="ECO:0000256" key="10">
    <source>
        <dbReference type="ARBA" id="ARBA00022692"/>
    </source>
</evidence>
<feature type="transmembrane region" description="Helical" evidence="19">
    <location>
        <begin position="61"/>
        <end position="84"/>
    </location>
</feature>
<proteinExistence type="inferred from homology"/>
<dbReference type="Pfam" id="PF02654">
    <property type="entry name" value="CobS"/>
    <property type="match status" value="1"/>
</dbReference>
<dbReference type="NCBIfam" id="TIGR00317">
    <property type="entry name" value="cobS"/>
    <property type="match status" value="1"/>
</dbReference>
<dbReference type="EC" id="2.7.8.26" evidence="5 19"/>
<keyword evidence="11 19" id="KW-0460">Magnesium</keyword>
<dbReference type="InterPro" id="IPR003805">
    <property type="entry name" value="CobS"/>
</dbReference>
<comment type="catalytic activity">
    <reaction evidence="18 19">
        <text>alpha-ribazole 5'-phosphate + adenosylcob(III)inamide-GDP = adenosylcob(III)alamin 5'-phosphate + GMP + H(+)</text>
        <dbReference type="Rhea" id="RHEA:23560"/>
        <dbReference type="ChEBI" id="CHEBI:15378"/>
        <dbReference type="ChEBI" id="CHEBI:57918"/>
        <dbReference type="ChEBI" id="CHEBI:58115"/>
        <dbReference type="ChEBI" id="CHEBI:60487"/>
        <dbReference type="ChEBI" id="CHEBI:60493"/>
        <dbReference type="EC" id="2.7.8.26"/>
    </reaction>
</comment>
<accession>A0A1M6R8S2</accession>
<evidence type="ECO:0000256" key="15">
    <source>
        <dbReference type="ARBA" id="ARBA00032605"/>
    </source>
</evidence>
<dbReference type="HAMAP" id="MF_00719">
    <property type="entry name" value="CobS"/>
    <property type="match status" value="1"/>
</dbReference>
<name>A0A1M6R8S2_9FIRM</name>
<feature type="transmembrane region" description="Helical" evidence="19">
    <location>
        <begin position="105"/>
        <end position="125"/>
    </location>
</feature>
<dbReference type="GO" id="GO:0008818">
    <property type="term" value="F:cobalamin 5'-phosphate synthase activity"/>
    <property type="evidence" value="ECO:0007669"/>
    <property type="project" value="UniProtKB-UniRule"/>
</dbReference>
<dbReference type="GO" id="GO:0051073">
    <property type="term" value="F:adenosylcobinamide-GDP ribazoletransferase activity"/>
    <property type="evidence" value="ECO:0007669"/>
    <property type="project" value="UniProtKB-UniRule"/>
</dbReference>
<dbReference type="GO" id="GO:0009236">
    <property type="term" value="P:cobalamin biosynthetic process"/>
    <property type="evidence" value="ECO:0007669"/>
    <property type="project" value="UniProtKB-UniRule"/>
</dbReference>
<feature type="transmembrane region" description="Helical" evidence="19">
    <location>
        <begin position="131"/>
        <end position="152"/>
    </location>
</feature>
<feature type="transmembrane region" description="Helical" evidence="19">
    <location>
        <begin position="31"/>
        <end position="55"/>
    </location>
</feature>
<dbReference type="AlphaFoldDB" id="A0A1M6R8S2"/>
<evidence type="ECO:0000256" key="3">
    <source>
        <dbReference type="ARBA" id="ARBA00004663"/>
    </source>
</evidence>
<evidence type="ECO:0000256" key="16">
    <source>
        <dbReference type="ARBA" id="ARBA00032853"/>
    </source>
</evidence>
<keyword evidence="13 19" id="KW-0472">Membrane</keyword>
<comment type="cofactor">
    <cofactor evidence="1 19">
        <name>Mg(2+)</name>
        <dbReference type="ChEBI" id="CHEBI:18420"/>
    </cofactor>
</comment>
<feature type="transmembrane region" description="Helical" evidence="19">
    <location>
        <begin position="224"/>
        <end position="245"/>
    </location>
</feature>
<protein>
    <recommendedName>
        <fullName evidence="6 19">Adenosylcobinamide-GDP ribazoletransferase</fullName>
        <ecNumber evidence="5 19">2.7.8.26</ecNumber>
    </recommendedName>
    <alternativeName>
        <fullName evidence="16 19">Cobalamin synthase</fullName>
    </alternativeName>
    <alternativeName>
        <fullName evidence="15 19">Cobalamin-5'-phosphate synthase</fullName>
    </alternativeName>
</protein>
<evidence type="ECO:0000256" key="9">
    <source>
        <dbReference type="ARBA" id="ARBA00022679"/>
    </source>
</evidence>
<comment type="function">
    <text evidence="14 19">Joins adenosylcobinamide-GDP and alpha-ribazole to generate adenosylcobalamin (Ado-cobalamin). Also synthesizes adenosylcobalamin 5'-phosphate from adenosylcobinamide-GDP and alpha-ribazole 5'-phosphate.</text>
</comment>
<dbReference type="UniPathway" id="UPA00148">
    <property type="reaction ID" value="UER00238"/>
</dbReference>
<evidence type="ECO:0000256" key="8">
    <source>
        <dbReference type="ARBA" id="ARBA00022573"/>
    </source>
</evidence>
<evidence type="ECO:0000256" key="11">
    <source>
        <dbReference type="ARBA" id="ARBA00022842"/>
    </source>
</evidence>
<evidence type="ECO:0000256" key="17">
    <source>
        <dbReference type="ARBA" id="ARBA00048623"/>
    </source>
</evidence>
<comment type="pathway">
    <text evidence="3 19">Cofactor biosynthesis; adenosylcobalamin biosynthesis; adenosylcobalamin from cob(II)yrinate a,c-diamide: step 7/7.</text>
</comment>
<dbReference type="STRING" id="1120989.SAMN02745227_01974"/>
<evidence type="ECO:0000256" key="12">
    <source>
        <dbReference type="ARBA" id="ARBA00022989"/>
    </source>
</evidence>
<evidence type="ECO:0000256" key="2">
    <source>
        <dbReference type="ARBA" id="ARBA00004651"/>
    </source>
</evidence>
<dbReference type="OrthoDB" id="9794626at2"/>
<evidence type="ECO:0000313" key="21">
    <source>
        <dbReference type="Proteomes" id="UP000243547"/>
    </source>
</evidence>
<evidence type="ECO:0000256" key="1">
    <source>
        <dbReference type="ARBA" id="ARBA00001946"/>
    </source>
</evidence>
<keyword evidence="10 19" id="KW-0812">Transmembrane</keyword>
<comment type="subcellular location">
    <subcellularLocation>
        <location evidence="2 19">Cell membrane</location>
        <topology evidence="2 19">Multi-pass membrane protein</topology>
    </subcellularLocation>
</comment>
<gene>
    <name evidence="19" type="primary">cobS</name>
    <name evidence="20" type="ORF">SAMN02745227_01974</name>
</gene>
<dbReference type="GO" id="GO:0005886">
    <property type="term" value="C:plasma membrane"/>
    <property type="evidence" value="ECO:0007669"/>
    <property type="project" value="UniProtKB-SubCell"/>
</dbReference>
<dbReference type="PANTHER" id="PTHR34148:SF1">
    <property type="entry name" value="ADENOSYLCOBINAMIDE-GDP RIBAZOLETRANSFERASE"/>
    <property type="match status" value="1"/>
</dbReference>
<evidence type="ECO:0000256" key="13">
    <source>
        <dbReference type="ARBA" id="ARBA00023136"/>
    </source>
</evidence>
<keyword evidence="12 19" id="KW-1133">Transmembrane helix</keyword>
<keyword evidence="7 19" id="KW-1003">Cell membrane</keyword>
<evidence type="ECO:0000256" key="6">
    <source>
        <dbReference type="ARBA" id="ARBA00015850"/>
    </source>
</evidence>